<evidence type="ECO:0000256" key="3">
    <source>
        <dbReference type="ARBA" id="ARBA00022448"/>
    </source>
</evidence>
<keyword evidence="3" id="KW-0813">Transport</keyword>
<keyword evidence="7 8" id="KW-0472">Membrane</keyword>
<name>A0ABP9TRB8_9MICC</name>
<dbReference type="InterPro" id="IPR004695">
    <property type="entry name" value="SLAC1/Mae1/Ssu1/TehA"/>
</dbReference>
<dbReference type="EMBL" id="BAABLK010000037">
    <property type="protein sequence ID" value="GAA5228398.1"/>
    <property type="molecule type" value="Genomic_DNA"/>
</dbReference>
<evidence type="ECO:0000313" key="10">
    <source>
        <dbReference type="Proteomes" id="UP001501257"/>
    </source>
</evidence>
<dbReference type="Proteomes" id="UP001501257">
    <property type="component" value="Unassembled WGS sequence"/>
</dbReference>
<dbReference type="InterPro" id="IPR051629">
    <property type="entry name" value="Sulfite_efflux_TDT"/>
</dbReference>
<accession>A0ABP9TRB8</accession>
<comment type="similarity">
    <text evidence="2">Belongs to the tellurite-resistance/dicarboxylate transporter (TDT) family.</text>
</comment>
<reference evidence="10" key="1">
    <citation type="journal article" date="2019" name="Int. J. Syst. Evol. Microbiol.">
        <title>The Global Catalogue of Microorganisms (GCM) 10K type strain sequencing project: providing services to taxonomists for standard genome sequencing and annotation.</title>
        <authorList>
            <consortium name="The Broad Institute Genomics Platform"/>
            <consortium name="The Broad Institute Genome Sequencing Center for Infectious Disease"/>
            <person name="Wu L."/>
            <person name="Ma J."/>
        </authorList>
    </citation>
    <scope>NUCLEOTIDE SEQUENCE [LARGE SCALE GENOMIC DNA]</scope>
    <source>
        <strain evidence="10">JCM 18952</strain>
    </source>
</reference>
<gene>
    <name evidence="9" type="ORF">GCM10025778_29320</name>
</gene>
<dbReference type="InterPro" id="IPR038665">
    <property type="entry name" value="Voltage-dep_anion_channel_sf"/>
</dbReference>
<feature type="transmembrane region" description="Helical" evidence="8">
    <location>
        <begin position="61"/>
        <end position="83"/>
    </location>
</feature>
<feature type="transmembrane region" description="Helical" evidence="8">
    <location>
        <begin position="95"/>
        <end position="115"/>
    </location>
</feature>
<evidence type="ECO:0000256" key="4">
    <source>
        <dbReference type="ARBA" id="ARBA00022475"/>
    </source>
</evidence>
<keyword evidence="4" id="KW-1003">Cell membrane</keyword>
<sequence>MLLAGATLIHWIAHTETAKSHHRHPVMSHFYGAPAMALLTVGAGAMLVGRDMLGLQLALRIDLVLWAAGTALGLFTAVAIPYLQFTAHEVGADAAFGGWLMPVVSASTGALLLPCLPQGQTRLCMLLARYAMFGLSLLASMMSISQILSRLIEHKVGAAAAVPTLWIVLGPLGQSITAANLLGSNAHLAVSGFLAQALEAFGIL</sequence>
<proteinExistence type="inferred from homology"/>
<evidence type="ECO:0000256" key="1">
    <source>
        <dbReference type="ARBA" id="ARBA00004651"/>
    </source>
</evidence>
<dbReference type="PANTHER" id="PTHR31686">
    <property type="match status" value="1"/>
</dbReference>
<dbReference type="Pfam" id="PF03595">
    <property type="entry name" value="SLAC1"/>
    <property type="match status" value="1"/>
</dbReference>
<evidence type="ECO:0000256" key="5">
    <source>
        <dbReference type="ARBA" id="ARBA00022692"/>
    </source>
</evidence>
<dbReference type="Gene3D" id="1.50.10.150">
    <property type="entry name" value="Voltage-dependent anion channel"/>
    <property type="match status" value="1"/>
</dbReference>
<evidence type="ECO:0000256" key="7">
    <source>
        <dbReference type="ARBA" id="ARBA00023136"/>
    </source>
</evidence>
<evidence type="ECO:0000256" key="2">
    <source>
        <dbReference type="ARBA" id="ARBA00008566"/>
    </source>
</evidence>
<feature type="transmembrane region" description="Helical" evidence="8">
    <location>
        <begin position="31"/>
        <end position="49"/>
    </location>
</feature>
<dbReference type="PANTHER" id="PTHR31686:SF1">
    <property type="entry name" value="SULFITE EFFLUX PUMP SSU1"/>
    <property type="match status" value="1"/>
</dbReference>
<comment type="caution">
    <text evidence="9">The sequence shown here is derived from an EMBL/GenBank/DDBJ whole genome shotgun (WGS) entry which is preliminary data.</text>
</comment>
<evidence type="ECO:0000313" key="9">
    <source>
        <dbReference type="EMBL" id="GAA5228398.1"/>
    </source>
</evidence>
<keyword evidence="5 8" id="KW-0812">Transmembrane</keyword>
<feature type="transmembrane region" description="Helical" evidence="8">
    <location>
        <begin position="127"/>
        <end position="148"/>
    </location>
</feature>
<keyword evidence="10" id="KW-1185">Reference proteome</keyword>
<evidence type="ECO:0000256" key="6">
    <source>
        <dbReference type="ARBA" id="ARBA00022989"/>
    </source>
</evidence>
<comment type="subcellular location">
    <subcellularLocation>
        <location evidence="1">Cell membrane</location>
        <topology evidence="1">Multi-pass membrane protein</topology>
    </subcellularLocation>
</comment>
<evidence type="ECO:0000256" key="8">
    <source>
        <dbReference type="SAM" id="Phobius"/>
    </source>
</evidence>
<keyword evidence="6 8" id="KW-1133">Transmembrane helix</keyword>
<organism evidence="9 10">
    <name type="scientific">Paeniglutamicibacter antarcticus</name>
    <dbReference type="NCBI Taxonomy" id="494023"/>
    <lineage>
        <taxon>Bacteria</taxon>
        <taxon>Bacillati</taxon>
        <taxon>Actinomycetota</taxon>
        <taxon>Actinomycetes</taxon>
        <taxon>Micrococcales</taxon>
        <taxon>Micrococcaceae</taxon>
        <taxon>Paeniglutamicibacter</taxon>
    </lineage>
</organism>
<protein>
    <submittedName>
        <fullName evidence="9">Uncharacterized protein</fullName>
    </submittedName>
</protein>